<protein>
    <submittedName>
        <fullName evidence="1">Uncharacterized protein</fullName>
    </submittedName>
</protein>
<evidence type="ECO:0000313" key="1">
    <source>
        <dbReference type="EMBL" id="KIM75471.1"/>
    </source>
</evidence>
<proteinExistence type="predicted"/>
<dbReference type="InterPro" id="IPR029962">
    <property type="entry name" value="TBL"/>
</dbReference>
<dbReference type="AlphaFoldDB" id="A0A0C3F6B0"/>
<dbReference type="PANTHER" id="PTHR32285:SF48">
    <property type="entry name" value="PROTEIN TRICHOME BIREFRINGENCE-LIKE 19"/>
    <property type="match status" value="1"/>
</dbReference>
<keyword evidence="2" id="KW-1185">Reference proteome</keyword>
<dbReference type="OrthoDB" id="630188at2759"/>
<reference evidence="1 2" key="1">
    <citation type="submission" date="2014-04" db="EMBL/GenBank/DDBJ databases">
        <authorList>
            <consortium name="DOE Joint Genome Institute"/>
            <person name="Kuo A."/>
            <person name="Tarkka M."/>
            <person name="Buscot F."/>
            <person name="Kohler A."/>
            <person name="Nagy L.G."/>
            <person name="Floudas D."/>
            <person name="Copeland A."/>
            <person name="Barry K.W."/>
            <person name="Cichocki N."/>
            <person name="Veneault-Fourrey C."/>
            <person name="LaButti K."/>
            <person name="Lindquist E.A."/>
            <person name="Lipzen A."/>
            <person name="Lundell T."/>
            <person name="Morin E."/>
            <person name="Murat C."/>
            <person name="Sun H."/>
            <person name="Tunlid A."/>
            <person name="Henrissat B."/>
            <person name="Grigoriev I.V."/>
            <person name="Hibbett D.S."/>
            <person name="Martin F."/>
            <person name="Nordberg H.P."/>
            <person name="Cantor M.N."/>
            <person name="Hua S.X."/>
        </authorList>
    </citation>
    <scope>NUCLEOTIDE SEQUENCE [LARGE SCALE GENOMIC DNA]</scope>
    <source>
        <strain evidence="1 2">F 1598</strain>
    </source>
</reference>
<dbReference type="InParanoid" id="A0A0C3F6B0"/>
<accession>A0A0C3F6B0</accession>
<evidence type="ECO:0000313" key="2">
    <source>
        <dbReference type="Proteomes" id="UP000054166"/>
    </source>
</evidence>
<gene>
    <name evidence="1" type="ORF">PILCRDRAFT_671843</name>
</gene>
<dbReference type="STRING" id="765440.A0A0C3F6B0"/>
<dbReference type="HOGENOM" id="CLU_039311_0_0_1"/>
<reference evidence="2" key="2">
    <citation type="submission" date="2015-01" db="EMBL/GenBank/DDBJ databases">
        <title>Evolutionary Origins and Diversification of the Mycorrhizal Mutualists.</title>
        <authorList>
            <consortium name="DOE Joint Genome Institute"/>
            <consortium name="Mycorrhizal Genomics Consortium"/>
            <person name="Kohler A."/>
            <person name="Kuo A."/>
            <person name="Nagy L.G."/>
            <person name="Floudas D."/>
            <person name="Copeland A."/>
            <person name="Barry K.W."/>
            <person name="Cichocki N."/>
            <person name="Veneault-Fourrey C."/>
            <person name="LaButti K."/>
            <person name="Lindquist E.A."/>
            <person name="Lipzen A."/>
            <person name="Lundell T."/>
            <person name="Morin E."/>
            <person name="Murat C."/>
            <person name="Riley R."/>
            <person name="Ohm R."/>
            <person name="Sun H."/>
            <person name="Tunlid A."/>
            <person name="Henrissat B."/>
            <person name="Grigoriev I.V."/>
            <person name="Hibbett D.S."/>
            <person name="Martin F."/>
        </authorList>
    </citation>
    <scope>NUCLEOTIDE SEQUENCE [LARGE SCALE GENOMIC DNA]</scope>
    <source>
        <strain evidence="2">F 1598</strain>
    </source>
</reference>
<name>A0A0C3F6B0_PILCF</name>
<organism evidence="1 2">
    <name type="scientific">Piloderma croceum (strain F 1598)</name>
    <dbReference type="NCBI Taxonomy" id="765440"/>
    <lineage>
        <taxon>Eukaryota</taxon>
        <taxon>Fungi</taxon>
        <taxon>Dikarya</taxon>
        <taxon>Basidiomycota</taxon>
        <taxon>Agaricomycotina</taxon>
        <taxon>Agaricomycetes</taxon>
        <taxon>Agaricomycetidae</taxon>
        <taxon>Atheliales</taxon>
        <taxon>Atheliaceae</taxon>
        <taxon>Piloderma</taxon>
    </lineage>
</organism>
<dbReference type="GO" id="GO:0016413">
    <property type="term" value="F:O-acetyltransferase activity"/>
    <property type="evidence" value="ECO:0007669"/>
    <property type="project" value="InterPro"/>
</dbReference>
<dbReference type="EMBL" id="KN833046">
    <property type="protein sequence ID" value="KIM75471.1"/>
    <property type="molecule type" value="Genomic_DNA"/>
</dbReference>
<dbReference type="PANTHER" id="PTHR32285">
    <property type="entry name" value="PROTEIN TRICHOME BIREFRINGENCE-LIKE 9-RELATED"/>
    <property type="match status" value="1"/>
</dbReference>
<sequence length="457" mass="52131">MGSILPSSRSLSIRPVTALGLTFGLALALFTLSSTTSSTSFKFRVQVLHEFATGIIPERHRASCSPEAWADGQWKYRPRINSSVKTVTKAKDALAFAGFEGCASSREYDWHLGYESERQGRKLPKVDSYQWSPSEQCDVRPLHGASLVKELVEQGGWLLIGDSITENHFFSISCILYPHVVATPDYASQGFKHDDAQHLFLSPHSPLISHLKFPEGFDIEKTPLVTYRRVDLLFEHSELLQLHNELYGSPSNFTLFDENTASFNLSPAYYMRLFTKPLPEANYATLVASSAGHWTMTLFSGFYDDSKPRDGIDDLLEFFRHVVKRWASEVQSMLYEDQRKGSRKAVPRRAIVRAYLPGHDDCHEKSEPWTEYQPFKTVQWNWPWIKDFNKIFQELLSSQSASYPNIFYLPIDRPALLRPDAHVSSDCLHLVSGSGVIEGWTHYIWHFVSREIGGRIR</sequence>
<dbReference type="Proteomes" id="UP000054166">
    <property type="component" value="Unassembled WGS sequence"/>
</dbReference>